<dbReference type="AlphaFoldDB" id="A0A8J7QBB2"/>
<keyword evidence="3" id="KW-1185">Reference proteome</keyword>
<dbReference type="Proteomes" id="UP000664417">
    <property type="component" value="Unassembled WGS sequence"/>
</dbReference>
<comment type="caution">
    <text evidence="2">The sequence shown here is derived from an EMBL/GenBank/DDBJ whole genome shotgun (WGS) entry which is preliminary data.</text>
</comment>
<name>A0A8J7QBB2_9BACT</name>
<protein>
    <submittedName>
        <fullName evidence="2">DUF4301 family protein</fullName>
    </submittedName>
</protein>
<dbReference type="EMBL" id="JAFREP010000020">
    <property type="protein sequence ID" value="MBO1320949.1"/>
    <property type="molecule type" value="Genomic_DNA"/>
</dbReference>
<dbReference type="InterPro" id="IPR029044">
    <property type="entry name" value="Nucleotide-diphossugar_trans"/>
</dbReference>
<reference evidence="2" key="1">
    <citation type="submission" date="2021-03" db="EMBL/GenBank/DDBJ databases">
        <authorList>
            <person name="Wang G."/>
        </authorList>
    </citation>
    <scope>NUCLEOTIDE SEQUENCE</scope>
    <source>
        <strain evidence="2">KCTC 12899</strain>
    </source>
</reference>
<dbReference type="InterPro" id="IPR025393">
    <property type="entry name" value="DUF4301"/>
</dbReference>
<evidence type="ECO:0000313" key="3">
    <source>
        <dbReference type="Proteomes" id="UP000664417"/>
    </source>
</evidence>
<accession>A0A8J7QBB2</accession>
<sequence length="512" mass="56690">MSANPFSAEDLKKLEAQGRSLDAIHQQIAMFERGIPFLQLDRACTVQDGIERLAERDHEPYIKHFEKAQAAGRVTKFVPASGAASRMFKALHAAAATLSEKGECDDAFLAKFIEGLADFAFYDELKQRLADRAVVLEQPPAASQRGAVLAELLDGDKMAYASLPKGLLSFHRYESGVRTAAEEHFVEARAYAADSDGRGRLHFTVSPEHKAAFEALVAENRETYETEGFFLDISYSFQKPETDTIAVDPDNKPFRDKNNELLFRPGGHGALIENLNDLDGDLIFIKNIDNVVPDRLKDTTVTYKKLIAGYLLEIQEALFQYLVDLDNGPVDAAKRALFTQFAAEKLGCQVPDSVGSLDEEATRVYFQRLFNRPLRVCGMVKNEGEPGGGPFWVSAKDGSQSVQIVESSQIDAGDATQMKILKGSTHFNPVDLVCAVRDYRGNKFDLTEFVDPDACFISDKSKDGKPLKALELPGLWNGAMANWNTVFVEVPLITFNPVKTVNDLLRETHQPA</sequence>
<dbReference type="RefSeq" id="WP_207860924.1">
    <property type="nucleotide sequence ID" value="NZ_JAFREP010000020.1"/>
</dbReference>
<dbReference type="SUPFAM" id="SSF53448">
    <property type="entry name" value="Nucleotide-diphospho-sugar transferases"/>
    <property type="match status" value="1"/>
</dbReference>
<organism evidence="2 3">
    <name type="scientific">Acanthopleuribacter pedis</name>
    <dbReference type="NCBI Taxonomy" id="442870"/>
    <lineage>
        <taxon>Bacteria</taxon>
        <taxon>Pseudomonadati</taxon>
        <taxon>Acidobacteriota</taxon>
        <taxon>Holophagae</taxon>
        <taxon>Acanthopleuribacterales</taxon>
        <taxon>Acanthopleuribacteraceae</taxon>
        <taxon>Acanthopleuribacter</taxon>
    </lineage>
</organism>
<gene>
    <name evidence="2" type="ORF">J3U88_20900</name>
</gene>
<evidence type="ECO:0000313" key="2">
    <source>
        <dbReference type="EMBL" id="MBO1320949.1"/>
    </source>
</evidence>
<evidence type="ECO:0000259" key="1">
    <source>
        <dbReference type="Pfam" id="PF14134"/>
    </source>
</evidence>
<dbReference type="Pfam" id="PF14134">
    <property type="entry name" value="DUF4301"/>
    <property type="match status" value="1"/>
</dbReference>
<proteinExistence type="predicted"/>
<feature type="domain" description="DUF4301" evidence="1">
    <location>
        <begin position="8"/>
        <end position="510"/>
    </location>
</feature>